<feature type="domain" description="Tyrosine-protein phosphatase" evidence="7">
    <location>
        <begin position="31"/>
        <end position="187"/>
    </location>
</feature>
<keyword evidence="1" id="KW-0378">Hydrolase</keyword>
<dbReference type="InterPro" id="IPR006594">
    <property type="entry name" value="LisH"/>
</dbReference>
<dbReference type="Gene3D" id="1.10.238.10">
    <property type="entry name" value="EF-hand"/>
    <property type="match status" value="2"/>
</dbReference>
<dbReference type="PROSITE" id="PS50077">
    <property type="entry name" value="HEAT_REPEAT"/>
    <property type="match status" value="1"/>
</dbReference>
<keyword evidence="2" id="KW-0106">Calcium</keyword>
<dbReference type="SMART" id="SM00195">
    <property type="entry name" value="DSPc"/>
    <property type="match status" value="1"/>
</dbReference>
<feature type="compositionally biased region" description="Acidic residues" evidence="6">
    <location>
        <begin position="232"/>
        <end position="242"/>
    </location>
</feature>
<evidence type="ECO:0000313" key="11">
    <source>
        <dbReference type="Proteomes" id="UP000663828"/>
    </source>
</evidence>
<dbReference type="SUPFAM" id="SSF48371">
    <property type="entry name" value="ARM repeat"/>
    <property type="match status" value="1"/>
</dbReference>
<dbReference type="InterPro" id="IPR018247">
    <property type="entry name" value="EF_Hand_1_Ca_BS"/>
</dbReference>
<dbReference type="GO" id="GO:0004721">
    <property type="term" value="F:phosphoprotein phosphatase activity"/>
    <property type="evidence" value="ECO:0007669"/>
    <property type="project" value="UniProtKB-KW"/>
</dbReference>
<dbReference type="PROSITE" id="PS50222">
    <property type="entry name" value="EF_HAND_2"/>
    <property type="match status" value="2"/>
</dbReference>
<dbReference type="FunFam" id="3.90.190.10:FF:000157">
    <property type="entry name" value="Protein-tyrosine phosphatase"/>
    <property type="match status" value="1"/>
</dbReference>
<evidence type="ECO:0000313" key="10">
    <source>
        <dbReference type="EMBL" id="CAF1274513.1"/>
    </source>
</evidence>
<feature type="domain" description="EF-hand" evidence="9">
    <location>
        <begin position="502"/>
        <end position="537"/>
    </location>
</feature>
<feature type="region of interest" description="Disordered" evidence="6">
    <location>
        <begin position="783"/>
        <end position="809"/>
    </location>
</feature>
<feature type="region of interest" description="Disordered" evidence="6">
    <location>
        <begin position="229"/>
        <end position="250"/>
    </location>
</feature>
<dbReference type="GO" id="GO:0005802">
    <property type="term" value="C:trans-Golgi network"/>
    <property type="evidence" value="ECO:0007669"/>
    <property type="project" value="InterPro"/>
</dbReference>
<dbReference type="InterPro" id="IPR040362">
    <property type="entry name" value="RELCH"/>
</dbReference>
<dbReference type="Proteomes" id="UP000663828">
    <property type="component" value="Unassembled WGS sequence"/>
</dbReference>
<dbReference type="InterPro" id="IPR011992">
    <property type="entry name" value="EF-hand-dom_pair"/>
</dbReference>
<dbReference type="EMBL" id="CAJNOR010002296">
    <property type="protein sequence ID" value="CAF1274513.1"/>
    <property type="molecule type" value="Genomic_DNA"/>
</dbReference>
<feature type="compositionally biased region" description="Basic and acidic residues" evidence="6">
    <location>
        <begin position="396"/>
        <end position="413"/>
    </location>
</feature>
<feature type="coiled-coil region" evidence="5">
    <location>
        <begin position="1105"/>
        <end position="1160"/>
    </location>
</feature>
<protein>
    <recommendedName>
        <fullName evidence="12">Calmodulin</fullName>
    </recommendedName>
</protein>
<dbReference type="Pfam" id="PF00782">
    <property type="entry name" value="DSPc"/>
    <property type="match status" value="1"/>
</dbReference>
<gene>
    <name evidence="10" type="ORF">XAT740_LOCUS27478</name>
</gene>
<dbReference type="PROSITE" id="PS00383">
    <property type="entry name" value="TYR_PHOSPHATASE_1"/>
    <property type="match status" value="1"/>
</dbReference>
<name>A0A815BJM9_ADIRI</name>
<dbReference type="SUPFAM" id="SSF52799">
    <property type="entry name" value="(Phosphotyrosine protein) phosphatases II"/>
    <property type="match status" value="1"/>
</dbReference>
<dbReference type="Gene3D" id="1.25.10.10">
    <property type="entry name" value="Leucine-rich Repeat Variant"/>
    <property type="match status" value="2"/>
</dbReference>
<reference evidence="10" key="1">
    <citation type="submission" date="2021-02" db="EMBL/GenBank/DDBJ databases">
        <authorList>
            <person name="Nowell W R."/>
        </authorList>
    </citation>
    <scope>NUCLEOTIDE SEQUENCE</scope>
</reference>
<dbReference type="GO" id="GO:0032367">
    <property type="term" value="P:intracellular cholesterol transport"/>
    <property type="evidence" value="ECO:0007669"/>
    <property type="project" value="InterPro"/>
</dbReference>
<keyword evidence="5" id="KW-0175">Coiled coil</keyword>
<organism evidence="10 11">
    <name type="scientific">Adineta ricciae</name>
    <name type="common">Rotifer</name>
    <dbReference type="NCBI Taxonomy" id="249248"/>
    <lineage>
        <taxon>Eukaryota</taxon>
        <taxon>Metazoa</taxon>
        <taxon>Spiralia</taxon>
        <taxon>Gnathifera</taxon>
        <taxon>Rotifera</taxon>
        <taxon>Eurotatoria</taxon>
        <taxon>Bdelloidea</taxon>
        <taxon>Adinetida</taxon>
        <taxon>Adinetidae</taxon>
        <taxon>Adineta</taxon>
    </lineage>
</organism>
<dbReference type="SMART" id="SM00054">
    <property type="entry name" value="EFh"/>
    <property type="match status" value="3"/>
</dbReference>
<dbReference type="GO" id="GO:0005509">
    <property type="term" value="F:calcium ion binding"/>
    <property type="evidence" value="ECO:0007669"/>
    <property type="project" value="InterPro"/>
</dbReference>
<dbReference type="InterPro" id="IPR020422">
    <property type="entry name" value="TYR_PHOSPHATASE_DUAL_dom"/>
</dbReference>
<dbReference type="PROSITE" id="PS50896">
    <property type="entry name" value="LISH"/>
    <property type="match status" value="1"/>
</dbReference>
<evidence type="ECO:0000256" key="4">
    <source>
        <dbReference type="PROSITE-ProRule" id="PRU00103"/>
    </source>
</evidence>
<feature type="domain" description="EF-hand" evidence="9">
    <location>
        <begin position="698"/>
        <end position="733"/>
    </location>
</feature>
<evidence type="ECO:0000259" key="9">
    <source>
        <dbReference type="PROSITE" id="PS50222"/>
    </source>
</evidence>
<evidence type="ECO:0000256" key="5">
    <source>
        <dbReference type="SAM" id="Coils"/>
    </source>
</evidence>
<dbReference type="PROSITE" id="PS50056">
    <property type="entry name" value="TYR_PHOSPHATASE_2"/>
    <property type="match status" value="1"/>
</dbReference>
<evidence type="ECO:0000256" key="3">
    <source>
        <dbReference type="ARBA" id="ARBA00022912"/>
    </source>
</evidence>
<dbReference type="InterPro" id="IPR016024">
    <property type="entry name" value="ARM-type_fold"/>
</dbReference>
<dbReference type="PANTHER" id="PTHR32059">
    <property type="entry name" value="RAB11-BINDING PROTEIN RELCH"/>
    <property type="match status" value="1"/>
</dbReference>
<comment type="caution">
    <text evidence="10">The sequence shown here is derived from an EMBL/GenBank/DDBJ whole genome shotgun (WGS) entry which is preliminary data.</text>
</comment>
<dbReference type="PROSITE" id="PS50054">
    <property type="entry name" value="TYR_PHOSPHATASE_DUAL"/>
    <property type="match status" value="1"/>
</dbReference>
<dbReference type="InterPro" id="IPR011989">
    <property type="entry name" value="ARM-like"/>
</dbReference>
<feature type="coiled-coil region" evidence="5">
    <location>
        <begin position="187"/>
        <end position="221"/>
    </location>
</feature>
<feature type="repeat" description="HEAT" evidence="4">
    <location>
        <begin position="1712"/>
        <end position="1750"/>
    </location>
</feature>
<dbReference type="Gene3D" id="3.90.190.10">
    <property type="entry name" value="Protein tyrosine phosphatase superfamily"/>
    <property type="match status" value="1"/>
</dbReference>
<accession>A0A815BJM9</accession>
<dbReference type="SMART" id="SM00667">
    <property type="entry name" value="LisH"/>
    <property type="match status" value="1"/>
</dbReference>
<dbReference type="SUPFAM" id="SSF47473">
    <property type="entry name" value="EF-hand"/>
    <property type="match status" value="1"/>
</dbReference>
<evidence type="ECO:0000259" key="7">
    <source>
        <dbReference type="PROSITE" id="PS50054"/>
    </source>
</evidence>
<evidence type="ECO:0000256" key="1">
    <source>
        <dbReference type="ARBA" id="ARBA00022801"/>
    </source>
</evidence>
<evidence type="ECO:0000256" key="6">
    <source>
        <dbReference type="SAM" id="MobiDB-lite"/>
    </source>
</evidence>
<feature type="region of interest" description="Disordered" evidence="6">
    <location>
        <begin position="382"/>
        <end position="413"/>
    </location>
</feature>
<dbReference type="InterPro" id="IPR002048">
    <property type="entry name" value="EF_hand_dom"/>
</dbReference>
<dbReference type="PANTHER" id="PTHR32059:SF0">
    <property type="entry name" value="RAB11-BINDING PROTEIN RELCH"/>
    <property type="match status" value="1"/>
</dbReference>
<evidence type="ECO:0000259" key="8">
    <source>
        <dbReference type="PROSITE" id="PS50056"/>
    </source>
</evidence>
<dbReference type="InterPro" id="IPR000387">
    <property type="entry name" value="Tyr_Pase_dom"/>
</dbReference>
<keyword evidence="11" id="KW-1185">Reference proteome</keyword>
<dbReference type="InterPro" id="IPR021133">
    <property type="entry name" value="HEAT_type_2"/>
</dbReference>
<dbReference type="GO" id="GO:0055037">
    <property type="term" value="C:recycling endosome"/>
    <property type="evidence" value="ECO:0007669"/>
    <property type="project" value="TreeGrafter"/>
</dbReference>
<dbReference type="InterPro" id="IPR016130">
    <property type="entry name" value="Tyr_Pase_AS"/>
</dbReference>
<dbReference type="PROSITE" id="PS00018">
    <property type="entry name" value="EF_HAND_1"/>
    <property type="match status" value="2"/>
</dbReference>
<dbReference type="InterPro" id="IPR000340">
    <property type="entry name" value="Dual-sp_phosphatase_cat-dom"/>
</dbReference>
<evidence type="ECO:0000256" key="2">
    <source>
        <dbReference type="ARBA" id="ARBA00022837"/>
    </source>
</evidence>
<sequence>MPIITPNLARLFFLPSYGYTQFLTYLGIRNGYDRIDNTVLVGILPTIAMQKYLIEHEKVNAVISMNEDYELTYVSDQSLWTKHEIQHLRLPTVDFNNPKAENLFHGVEFLRTVRQENKTAYIHCKAGRQRSANLAACYLIDTYGMTPEEAARRMRSIRPSTIFGTREMNRLHDFMSVLSPKKKNVYLDKVNENLSTFFRTIEKYQQNLNELSQLANGATVHINDIERILGNNDDDDDGDDDGGNGSVERQEQILSDQEKELLTGGKLCELNQNLNISMREIRQSWNTLEKQGAAILKSASQLPKLIQLFLDTTKTDADFNDHHFRSELVDLTEQFPIIGRFYYDFGHEANYQIRTRFLSLVQLQAAEYERRNAGFARSRKREIQFDDDDDDDDDEAKAKDSDDADKFNEHGSNPRERRFREFASVEYNDEIYMTPVDFLESVIAERPRPRIGRRQLTDEKVDSILYSTPPKHRGSTRFFRNLEDAGLISFSEYLFLWVILTKPHTQFEIAFAMFDTDGNQLVDKHEFLVLGKVMSDKRMLRRQSAKTTTSANANYSHVHENKQTDTTLLLHFFGKNGRDTLNYTEFKRFMENLQTEVLEIEFSEFSHGFKTISDLDFTEILLRYTDFDKETKKAIVKKVKRTSGNADGITFAQYKQFFTFLNNLEEFSIAMRFHQLSNKPISQAEFQRAVKISTGFELETDIIGLIFRIFDADDDQHLSYDEFMAVMKDRLSRGYQTTDISENSGSKFEQFKRCFRERAKRVVPLSEPTNVNIDTYLSSSSTSLSEIDDGQQQHQQQQQSDDTPGPTIKKKRTKWHVYDTVAKFLLKNRFYLTALEFYTELLENGYDLPRLREYFSNPANFEGSSSATITKQSSFVRNLSHYADDSVSLGGGAGGNGDFLCRTSSSQTFDSTSIDNITRYSEDIDWNNGNGSGGPITSACAGAELKFNDERVAVLEFELRKARDTIQELRHTLTFDSADDQQQHQKKIDERNGKYQINAFSSATSQTILPPGLGARPFERRALNYLVNEYLLTNNYKLTSVTFGEENDASDLEDWDSVGLNCSRPPDLTQLYRWYCHQLNVDHEKPTQEDFSMSVNFDDSLHQDYQNLKDTAQKMQLDLVEYNKRINRIEEEKASFIDEINSLQHEKKNLLIQLQTLQNRLVSDESSNEVKIDDTIHLQSSRHVPQTFQRIFQRQSLSYHASEDKHDEDIELNHDFEQKTFEEIIQELNTLSLDQQDLLDLIVRTVTKIGLHLSGYRKLELVPLLICAAILHPKHTERDRLLKTLFNLYKKPSYNQRQVLLHACLSFAKQSGPLRVHAELLPQCWENLNSKLDERRCLIAEACGILTPHLPQDIRVSLIFSMLQQMLAEDKCDQVRAVCSKSLAMVINEIDDESRLTPCIELLDRCLSDTSDVVQSTKQYLLPSIAIWCLELDKICDVFIEHYLVKLETLVQNIPNSSAIDNQRFNQLVLILTDLIVFMFASTLKGMTVPDDLPSTTSISRILPDSTSSEFYQLHVILSATSEKLLSHYDQCAMNGEFPFAERIHTFLDSFLKRSFDAMAVIDISNGKLIHTSSEFIKTMSRYFGRNFWKLKIKPLYSTSNPCTLQEEGLRKAPFVLYATGVLCSWTTEQERAELTQYIYDALLFAANQKLPINTLQAIYAEVGSDINFQDNLLNILRDSLTNTNSQVRLYTLQLFNITLPLVDHSIISYKILPALITLASDEDITVRTATIPVFGSIIVQCSESEILERVYAQFQMFDSDTTFRDEHRVQSEFIKTFTQIAPQTESKFREDFILPFLAFIASQNSQPQSERGQAKRLEIATYLFEAYSALSCCFHSGQSILNSFLPGLYCLRVDFAQLRPDSVAVLDSIIKDLEHKLEQYRQDSSLLIGGASLNQENIRGRMLKGLTNIRDSTEKLTYRFMKKK</sequence>
<evidence type="ECO:0008006" key="12">
    <source>
        <dbReference type="Google" id="ProtNLM"/>
    </source>
</evidence>
<keyword evidence="3" id="KW-0904">Protein phosphatase</keyword>
<feature type="domain" description="Tyrosine specific protein phosphatases" evidence="8">
    <location>
        <begin position="101"/>
        <end position="169"/>
    </location>
</feature>
<dbReference type="InterPro" id="IPR029021">
    <property type="entry name" value="Prot-tyrosine_phosphatase-like"/>
</dbReference>
<feature type="compositionally biased region" description="Acidic residues" evidence="6">
    <location>
        <begin position="385"/>
        <end position="395"/>
    </location>
</feature>
<proteinExistence type="predicted"/>
<dbReference type="CDD" id="cd15900">
    <property type="entry name" value="EFh_MICU"/>
    <property type="match status" value="1"/>
</dbReference>